<proteinExistence type="predicted"/>
<comment type="caution">
    <text evidence="1">The sequence shown here is derived from an EMBL/GenBank/DDBJ whole genome shotgun (WGS) entry which is preliminary data.</text>
</comment>
<dbReference type="AlphaFoldDB" id="A0A0C2CUR7"/>
<evidence type="ECO:0000313" key="2">
    <source>
        <dbReference type="Proteomes" id="UP000031599"/>
    </source>
</evidence>
<dbReference type="Proteomes" id="UP000031599">
    <property type="component" value="Unassembled WGS sequence"/>
</dbReference>
<evidence type="ECO:0000313" key="1">
    <source>
        <dbReference type="EMBL" id="KIG14866.1"/>
    </source>
</evidence>
<gene>
    <name evidence="1" type="ORF">DB30_06248</name>
</gene>
<reference evidence="1 2" key="1">
    <citation type="submission" date="2014-12" db="EMBL/GenBank/DDBJ databases">
        <title>Genome assembly of Enhygromyxa salina DSM 15201.</title>
        <authorList>
            <person name="Sharma G."/>
            <person name="Subramanian S."/>
        </authorList>
    </citation>
    <scope>NUCLEOTIDE SEQUENCE [LARGE SCALE GENOMIC DNA]</scope>
    <source>
        <strain evidence="1 2">DSM 15201</strain>
    </source>
</reference>
<organism evidence="1 2">
    <name type="scientific">Enhygromyxa salina</name>
    <dbReference type="NCBI Taxonomy" id="215803"/>
    <lineage>
        <taxon>Bacteria</taxon>
        <taxon>Pseudomonadati</taxon>
        <taxon>Myxococcota</taxon>
        <taxon>Polyangia</taxon>
        <taxon>Nannocystales</taxon>
        <taxon>Nannocystaceae</taxon>
        <taxon>Enhygromyxa</taxon>
    </lineage>
</organism>
<name>A0A0C2CUR7_9BACT</name>
<protein>
    <submittedName>
        <fullName evidence="1">Uncharacterized protein</fullName>
    </submittedName>
</protein>
<accession>A0A0C2CUR7</accession>
<dbReference type="EMBL" id="JMCC02000064">
    <property type="protein sequence ID" value="KIG14866.1"/>
    <property type="molecule type" value="Genomic_DNA"/>
</dbReference>
<sequence>MTLAVMGSTTACSDDGQVAVCEPACAPFGPWLPGVGECEAGSCTPTFMECFENTEFSTCQAQCEAVGSTCSENACADGTYMIISNLEDCTDPEQIGPVVSRSCDEAIEWQVNTAARCCCEQNP</sequence>